<protein>
    <recommendedName>
        <fullName evidence="5">C2H2-type domain-containing protein</fullName>
    </recommendedName>
</protein>
<dbReference type="EMBL" id="JABBWD010000010">
    <property type="protein sequence ID" value="KAG1780084.1"/>
    <property type="molecule type" value="Genomic_DNA"/>
</dbReference>
<feature type="region of interest" description="Disordered" evidence="1">
    <location>
        <begin position="150"/>
        <end position="193"/>
    </location>
</feature>
<evidence type="ECO:0000256" key="1">
    <source>
        <dbReference type="SAM" id="MobiDB-lite"/>
    </source>
</evidence>
<dbReference type="OrthoDB" id="2651048at2759"/>
<evidence type="ECO:0000256" key="2">
    <source>
        <dbReference type="SAM" id="SignalP"/>
    </source>
</evidence>
<evidence type="ECO:0000313" key="3">
    <source>
        <dbReference type="EMBL" id="KAG1780084.1"/>
    </source>
</evidence>
<organism evidence="3 4">
    <name type="scientific">Suillus placidus</name>
    <dbReference type="NCBI Taxonomy" id="48579"/>
    <lineage>
        <taxon>Eukaryota</taxon>
        <taxon>Fungi</taxon>
        <taxon>Dikarya</taxon>
        <taxon>Basidiomycota</taxon>
        <taxon>Agaricomycotina</taxon>
        <taxon>Agaricomycetes</taxon>
        <taxon>Agaricomycetidae</taxon>
        <taxon>Boletales</taxon>
        <taxon>Suillineae</taxon>
        <taxon>Suillaceae</taxon>
        <taxon>Suillus</taxon>
    </lineage>
</organism>
<evidence type="ECO:0008006" key="5">
    <source>
        <dbReference type="Google" id="ProtNLM"/>
    </source>
</evidence>
<feature type="compositionally biased region" description="Basic and acidic residues" evidence="1">
    <location>
        <begin position="176"/>
        <end position="190"/>
    </location>
</feature>
<keyword evidence="4" id="KW-1185">Reference proteome</keyword>
<sequence length="269" mass="30009">MPLVLGLWLSAFMVVPASCGCIKSNLRHEFSADRRMGSNRWQEELDLYALVRAAQSGFIDNGPLSSQPQQNYYIPLTPVNSYEDLSFVVTQHRLVYGGDSTSNYQIPAPAYLHDAVCSQSPLPTDMAYAFLENGQGNIATGQHSYNSHFHPPFPDDPSANNLGFSSDVPESYPVESHPHSVHDNQSESHPPDSLVVCKWNDGHGPCNHKTSSEGEIVDHLSLSHLPLVAGRTLIKCQWDGCKRTKLIRRDTILRHIRQIDLGIRPRRLS</sequence>
<feature type="chain" id="PRO_5040380593" description="C2H2-type domain-containing protein" evidence="2">
    <location>
        <begin position="20"/>
        <end position="269"/>
    </location>
</feature>
<gene>
    <name evidence="3" type="ORF">EV702DRAFT_58885</name>
</gene>
<evidence type="ECO:0000313" key="4">
    <source>
        <dbReference type="Proteomes" id="UP000714275"/>
    </source>
</evidence>
<comment type="caution">
    <text evidence="3">The sequence shown here is derived from an EMBL/GenBank/DDBJ whole genome shotgun (WGS) entry which is preliminary data.</text>
</comment>
<keyword evidence="2" id="KW-0732">Signal</keyword>
<name>A0A9P7A089_9AGAM</name>
<feature type="signal peptide" evidence="2">
    <location>
        <begin position="1"/>
        <end position="19"/>
    </location>
</feature>
<dbReference type="Proteomes" id="UP000714275">
    <property type="component" value="Unassembled WGS sequence"/>
</dbReference>
<reference evidence="3" key="1">
    <citation type="journal article" date="2020" name="New Phytol.">
        <title>Comparative genomics reveals dynamic genome evolution in host specialist ectomycorrhizal fungi.</title>
        <authorList>
            <person name="Lofgren L.A."/>
            <person name="Nguyen N.H."/>
            <person name="Vilgalys R."/>
            <person name="Ruytinx J."/>
            <person name="Liao H.L."/>
            <person name="Branco S."/>
            <person name="Kuo A."/>
            <person name="LaButti K."/>
            <person name="Lipzen A."/>
            <person name="Andreopoulos W."/>
            <person name="Pangilinan J."/>
            <person name="Riley R."/>
            <person name="Hundley H."/>
            <person name="Na H."/>
            <person name="Barry K."/>
            <person name="Grigoriev I.V."/>
            <person name="Stajich J.E."/>
            <person name="Kennedy P.G."/>
        </authorList>
    </citation>
    <scope>NUCLEOTIDE SEQUENCE</scope>
    <source>
        <strain evidence="3">DOB743</strain>
    </source>
</reference>
<proteinExistence type="predicted"/>
<accession>A0A9P7A089</accession>
<dbReference type="AlphaFoldDB" id="A0A9P7A089"/>